<dbReference type="RefSeq" id="XP_005714777.1">
    <property type="nucleotide sequence ID" value="XM_005714720.1"/>
</dbReference>
<organism evidence="4 5">
    <name type="scientific">Chondrus crispus</name>
    <name type="common">Carrageen Irish moss</name>
    <name type="synonym">Polymorpha crispa</name>
    <dbReference type="NCBI Taxonomy" id="2769"/>
    <lineage>
        <taxon>Eukaryota</taxon>
        <taxon>Rhodophyta</taxon>
        <taxon>Florideophyceae</taxon>
        <taxon>Rhodymeniophycidae</taxon>
        <taxon>Gigartinales</taxon>
        <taxon>Gigartinaceae</taxon>
        <taxon>Chondrus</taxon>
    </lineage>
</organism>
<dbReference type="Gene3D" id="3.50.50.100">
    <property type="match status" value="1"/>
</dbReference>
<keyword evidence="2" id="KW-0274">FAD</keyword>
<protein>
    <recommendedName>
        <fullName evidence="6">FAD/NAD(P)-binding domain-containing protein</fullName>
    </recommendedName>
</protein>
<keyword evidence="5" id="KW-1185">Reference proteome</keyword>
<dbReference type="EMBL" id="HG001711">
    <property type="protein sequence ID" value="CDF34958.1"/>
    <property type="molecule type" value="Genomic_DNA"/>
</dbReference>
<dbReference type="KEGG" id="ccp:CHC_T00003529001"/>
<dbReference type="OrthoDB" id="4865at2759"/>
<accession>R7QB11</accession>
<dbReference type="GO" id="GO:0005737">
    <property type="term" value="C:cytoplasm"/>
    <property type="evidence" value="ECO:0007669"/>
    <property type="project" value="TreeGrafter"/>
</dbReference>
<sequence length="264" mass="28491">MARQAPPASITLASSRKGLLPRFPKRSGLYAGTWLRQRGVRILQAHLEPVVGNSERRQHFQDCDDPATVVSADLVFDCTGAKDNGSTAALVLGGLCDASIMQKDGSLLTLSTLQLPQASHVFIAGDAGRIPGELDISALACEKTAYAAEEGGVLAARNVVKLLQSKQTHRSVVQGRLNQYPRDAFPLGRFPRLAVISLYKYHAILCLGSVVVVGRLPSIMKFAIEALGVMAAKSNSIAAQVFRGLERISYMFATLLSKKVRRYA</sequence>
<evidence type="ECO:0008006" key="6">
    <source>
        <dbReference type="Google" id="ProtNLM"/>
    </source>
</evidence>
<dbReference type="Gramene" id="CDF34958">
    <property type="protein sequence ID" value="CDF34958"/>
    <property type="gene ID" value="CHC_T00003529001"/>
</dbReference>
<gene>
    <name evidence="4" type="ORF">CHC_T00003529001</name>
</gene>
<reference evidence="5" key="1">
    <citation type="journal article" date="2013" name="Proc. Natl. Acad. Sci. U.S.A.">
        <title>Genome structure and metabolic features in the red seaweed Chondrus crispus shed light on evolution of the Archaeplastida.</title>
        <authorList>
            <person name="Collen J."/>
            <person name="Porcel B."/>
            <person name="Carre W."/>
            <person name="Ball S.G."/>
            <person name="Chaparro C."/>
            <person name="Tonon T."/>
            <person name="Barbeyron T."/>
            <person name="Michel G."/>
            <person name="Noel B."/>
            <person name="Valentin K."/>
            <person name="Elias M."/>
            <person name="Artiguenave F."/>
            <person name="Arun A."/>
            <person name="Aury J.M."/>
            <person name="Barbosa-Neto J.F."/>
            <person name="Bothwell J.H."/>
            <person name="Bouget F.Y."/>
            <person name="Brillet L."/>
            <person name="Cabello-Hurtado F."/>
            <person name="Capella-Gutierrez S."/>
            <person name="Charrier B."/>
            <person name="Cladiere L."/>
            <person name="Cock J.M."/>
            <person name="Coelho S.M."/>
            <person name="Colleoni C."/>
            <person name="Czjzek M."/>
            <person name="Da Silva C."/>
            <person name="Delage L."/>
            <person name="Denoeud F."/>
            <person name="Deschamps P."/>
            <person name="Dittami S.M."/>
            <person name="Gabaldon T."/>
            <person name="Gachon C.M."/>
            <person name="Groisillier A."/>
            <person name="Herve C."/>
            <person name="Jabbari K."/>
            <person name="Katinka M."/>
            <person name="Kloareg B."/>
            <person name="Kowalczyk N."/>
            <person name="Labadie K."/>
            <person name="Leblanc C."/>
            <person name="Lopez P.J."/>
            <person name="McLachlan D.H."/>
            <person name="Meslet-Cladiere L."/>
            <person name="Moustafa A."/>
            <person name="Nehr Z."/>
            <person name="Nyvall Collen P."/>
            <person name="Panaud O."/>
            <person name="Partensky F."/>
            <person name="Poulain J."/>
            <person name="Rensing S.A."/>
            <person name="Rousvoal S."/>
            <person name="Samson G."/>
            <person name="Symeonidi A."/>
            <person name="Weissenbach J."/>
            <person name="Zambounis A."/>
            <person name="Wincker P."/>
            <person name="Boyen C."/>
        </authorList>
    </citation>
    <scope>NUCLEOTIDE SEQUENCE [LARGE SCALE GENOMIC DNA]</scope>
    <source>
        <strain evidence="5">cv. Stackhouse</strain>
    </source>
</reference>
<dbReference type="Proteomes" id="UP000012073">
    <property type="component" value="Unassembled WGS sequence"/>
</dbReference>
<evidence type="ECO:0000256" key="1">
    <source>
        <dbReference type="ARBA" id="ARBA00022630"/>
    </source>
</evidence>
<dbReference type="AlphaFoldDB" id="R7QB11"/>
<evidence type="ECO:0000313" key="4">
    <source>
        <dbReference type="EMBL" id="CDF34958.1"/>
    </source>
</evidence>
<evidence type="ECO:0000256" key="3">
    <source>
        <dbReference type="ARBA" id="ARBA00023002"/>
    </source>
</evidence>
<dbReference type="SUPFAM" id="SSF51905">
    <property type="entry name" value="FAD/NAD(P)-binding domain"/>
    <property type="match status" value="1"/>
</dbReference>
<dbReference type="PANTHER" id="PTHR43735">
    <property type="entry name" value="APOPTOSIS-INDUCING FACTOR 1"/>
    <property type="match status" value="1"/>
</dbReference>
<keyword evidence="1" id="KW-0285">Flavoprotein</keyword>
<evidence type="ECO:0000256" key="2">
    <source>
        <dbReference type="ARBA" id="ARBA00022827"/>
    </source>
</evidence>
<keyword evidence="3" id="KW-0560">Oxidoreductase</keyword>
<dbReference type="InterPro" id="IPR036188">
    <property type="entry name" value="FAD/NAD-bd_sf"/>
</dbReference>
<dbReference type="STRING" id="2769.R7QB11"/>
<dbReference type="GO" id="GO:0050660">
    <property type="term" value="F:flavin adenine dinucleotide binding"/>
    <property type="evidence" value="ECO:0007669"/>
    <property type="project" value="TreeGrafter"/>
</dbReference>
<dbReference type="GO" id="GO:0004174">
    <property type="term" value="F:electron-transferring-flavoprotein dehydrogenase activity"/>
    <property type="evidence" value="ECO:0007669"/>
    <property type="project" value="TreeGrafter"/>
</dbReference>
<name>R7QB11_CHOCR</name>
<dbReference type="GeneID" id="17322492"/>
<evidence type="ECO:0000313" key="5">
    <source>
        <dbReference type="Proteomes" id="UP000012073"/>
    </source>
</evidence>
<dbReference type="PANTHER" id="PTHR43735:SF3">
    <property type="entry name" value="FERROPTOSIS SUPPRESSOR PROTEIN 1"/>
    <property type="match status" value="1"/>
</dbReference>
<proteinExistence type="predicted"/>